<sequence>MAIIQPVGYTSEGRGRGERGRPLIFRARSGPRRWWRGSPA</sequence>
<evidence type="ECO:0000313" key="1">
    <source>
        <dbReference type="EMBL" id="JAH39558.1"/>
    </source>
</evidence>
<protein>
    <submittedName>
        <fullName evidence="1">Uncharacterized protein</fullName>
    </submittedName>
</protein>
<reference evidence="1" key="2">
    <citation type="journal article" date="2015" name="Fish Shellfish Immunol.">
        <title>Early steps in the European eel (Anguilla anguilla)-Vibrio vulnificus interaction in the gills: Role of the RtxA13 toxin.</title>
        <authorList>
            <person name="Callol A."/>
            <person name="Pajuelo D."/>
            <person name="Ebbesson L."/>
            <person name="Teles M."/>
            <person name="MacKenzie S."/>
            <person name="Amaro C."/>
        </authorList>
    </citation>
    <scope>NUCLEOTIDE SEQUENCE</scope>
</reference>
<dbReference type="EMBL" id="GBXM01069019">
    <property type="protein sequence ID" value="JAH39558.1"/>
    <property type="molecule type" value="Transcribed_RNA"/>
</dbReference>
<proteinExistence type="predicted"/>
<name>A0A0E9SGC0_ANGAN</name>
<dbReference type="EMBL" id="GBXM01070290">
    <property type="protein sequence ID" value="JAH38287.1"/>
    <property type="molecule type" value="Transcribed_RNA"/>
</dbReference>
<accession>A0A0E9SGC0</accession>
<dbReference type="AlphaFoldDB" id="A0A0E9SGC0"/>
<organism evidence="1">
    <name type="scientific">Anguilla anguilla</name>
    <name type="common">European freshwater eel</name>
    <name type="synonym">Muraena anguilla</name>
    <dbReference type="NCBI Taxonomy" id="7936"/>
    <lineage>
        <taxon>Eukaryota</taxon>
        <taxon>Metazoa</taxon>
        <taxon>Chordata</taxon>
        <taxon>Craniata</taxon>
        <taxon>Vertebrata</taxon>
        <taxon>Euteleostomi</taxon>
        <taxon>Actinopterygii</taxon>
        <taxon>Neopterygii</taxon>
        <taxon>Teleostei</taxon>
        <taxon>Anguilliformes</taxon>
        <taxon>Anguillidae</taxon>
        <taxon>Anguilla</taxon>
    </lineage>
</organism>
<reference evidence="1" key="1">
    <citation type="submission" date="2014-11" db="EMBL/GenBank/DDBJ databases">
        <authorList>
            <person name="Amaro Gonzalez C."/>
        </authorList>
    </citation>
    <scope>NUCLEOTIDE SEQUENCE</scope>
</reference>